<organism evidence="2 3">
    <name type="scientific">Exidia glandulosa HHB12029</name>
    <dbReference type="NCBI Taxonomy" id="1314781"/>
    <lineage>
        <taxon>Eukaryota</taxon>
        <taxon>Fungi</taxon>
        <taxon>Dikarya</taxon>
        <taxon>Basidiomycota</taxon>
        <taxon>Agaricomycotina</taxon>
        <taxon>Agaricomycetes</taxon>
        <taxon>Auriculariales</taxon>
        <taxon>Exidiaceae</taxon>
        <taxon>Exidia</taxon>
    </lineage>
</organism>
<evidence type="ECO:0000313" key="3">
    <source>
        <dbReference type="Proteomes" id="UP000077266"/>
    </source>
</evidence>
<proteinExistence type="predicted"/>
<evidence type="ECO:0000256" key="1">
    <source>
        <dbReference type="SAM" id="SignalP"/>
    </source>
</evidence>
<feature type="chain" id="PRO_5007856588" evidence="1">
    <location>
        <begin position="18"/>
        <end position="227"/>
    </location>
</feature>
<dbReference type="AlphaFoldDB" id="A0A165DIT2"/>
<keyword evidence="1" id="KW-0732">Signal</keyword>
<sequence length="227" mass="24376">MFFSTAAVLALASSVLAAPMAEKSKRTSSVPDIFNQLHAFSTSSQTVSLTNEALVPFSFNNWGSLSSLSNFDSFFGAGNFDGRFNQIQVVNVQEVQVCSQVEIDIVQQNLAILLEAMKQVLLTQVCEVETQVIVSSQFSSHLQVFMEDVRHISGRQVGFDSSISSQLSSVLSSLGGNHVNLGFSGQSIGSNLQIVQSNFDSVNSPARIHAAWVASQLAVLPPSVLGF</sequence>
<dbReference type="OrthoDB" id="3236720at2759"/>
<protein>
    <submittedName>
        <fullName evidence="2">Uncharacterized protein</fullName>
    </submittedName>
</protein>
<name>A0A165DIT2_EXIGL</name>
<dbReference type="InParanoid" id="A0A165DIT2"/>
<feature type="signal peptide" evidence="1">
    <location>
        <begin position="1"/>
        <end position="17"/>
    </location>
</feature>
<gene>
    <name evidence="2" type="ORF">EXIGLDRAFT_726942</name>
</gene>
<keyword evidence="3" id="KW-1185">Reference proteome</keyword>
<dbReference type="Proteomes" id="UP000077266">
    <property type="component" value="Unassembled WGS sequence"/>
</dbReference>
<dbReference type="EMBL" id="KV426216">
    <property type="protein sequence ID" value="KZV84642.1"/>
    <property type="molecule type" value="Genomic_DNA"/>
</dbReference>
<evidence type="ECO:0000313" key="2">
    <source>
        <dbReference type="EMBL" id="KZV84642.1"/>
    </source>
</evidence>
<accession>A0A165DIT2</accession>
<reference evidence="2 3" key="1">
    <citation type="journal article" date="2016" name="Mol. Biol. Evol.">
        <title>Comparative Genomics of Early-Diverging Mushroom-Forming Fungi Provides Insights into the Origins of Lignocellulose Decay Capabilities.</title>
        <authorList>
            <person name="Nagy L.G."/>
            <person name="Riley R."/>
            <person name="Tritt A."/>
            <person name="Adam C."/>
            <person name="Daum C."/>
            <person name="Floudas D."/>
            <person name="Sun H."/>
            <person name="Yadav J.S."/>
            <person name="Pangilinan J."/>
            <person name="Larsson K.H."/>
            <person name="Matsuura K."/>
            <person name="Barry K."/>
            <person name="Labutti K."/>
            <person name="Kuo R."/>
            <person name="Ohm R.A."/>
            <person name="Bhattacharya S.S."/>
            <person name="Shirouzu T."/>
            <person name="Yoshinaga Y."/>
            <person name="Martin F.M."/>
            <person name="Grigoriev I.V."/>
            <person name="Hibbett D.S."/>
        </authorList>
    </citation>
    <scope>NUCLEOTIDE SEQUENCE [LARGE SCALE GENOMIC DNA]</scope>
    <source>
        <strain evidence="2 3">HHB12029</strain>
    </source>
</reference>